<gene>
    <name evidence="1" type="ORF">CR162_21260</name>
</gene>
<protein>
    <submittedName>
        <fullName evidence="1">Uncharacterized protein</fullName>
    </submittedName>
</protein>
<reference evidence="1 2" key="1">
    <citation type="submission" date="2017-10" db="EMBL/GenBank/DDBJ databases">
        <authorList>
            <person name="Banno H."/>
            <person name="Chua N.-H."/>
        </authorList>
    </citation>
    <scope>NUCLEOTIDE SEQUENCE [LARGE SCALE GENOMIC DNA]</scope>
    <source>
        <strain evidence="1 2">YW11</strain>
    </source>
</reference>
<dbReference type="AlphaFoldDB" id="A0A2C7A4N9"/>
<dbReference type="OrthoDB" id="8479837at2"/>
<name>A0A2C7A4N9_9PROT</name>
<feature type="non-terminal residue" evidence="1">
    <location>
        <position position="167"/>
    </location>
</feature>
<dbReference type="RefSeq" id="WP_099097483.1">
    <property type="nucleotide sequence ID" value="NZ_PDNU01000084.1"/>
</dbReference>
<evidence type="ECO:0000313" key="2">
    <source>
        <dbReference type="Proteomes" id="UP000223527"/>
    </source>
</evidence>
<evidence type="ECO:0000313" key="1">
    <source>
        <dbReference type="EMBL" id="PHK92929.1"/>
    </source>
</evidence>
<dbReference type="EMBL" id="PDNU01000084">
    <property type="protein sequence ID" value="PHK92929.1"/>
    <property type="molecule type" value="Genomic_DNA"/>
</dbReference>
<accession>A0A2C7A4N9</accession>
<proteinExistence type="predicted"/>
<dbReference type="Proteomes" id="UP000223527">
    <property type="component" value="Unassembled WGS sequence"/>
</dbReference>
<keyword evidence="2" id="KW-1185">Reference proteome</keyword>
<organism evidence="1 2">
    <name type="scientific">Teichococcus rhizosphaerae</name>
    <dbReference type="NCBI Taxonomy" id="1335062"/>
    <lineage>
        <taxon>Bacteria</taxon>
        <taxon>Pseudomonadati</taxon>
        <taxon>Pseudomonadota</taxon>
        <taxon>Alphaproteobacteria</taxon>
        <taxon>Acetobacterales</taxon>
        <taxon>Roseomonadaceae</taxon>
        <taxon>Roseomonas</taxon>
    </lineage>
</organism>
<comment type="caution">
    <text evidence="1">The sequence shown here is derived from an EMBL/GenBank/DDBJ whole genome shotgun (WGS) entry which is preliminary data.</text>
</comment>
<sequence length="167" mass="19603">MGFRDMFTRKQPGFVVGGVQYDGPPKNDAEITKLIVAVATALTRKLPTEQDIYWFVIEQYDKFLEYGEEITSRVDFPFSMHEIEYEGRRSESSYVGKPNPGITFLDKEFMPPITEHISLKQAQHWRALIFCMFCQRFQAQIAQLRLKYAVHYHNNCIKTNSYRFADK</sequence>